<feature type="compositionally biased region" description="Basic and acidic residues" evidence="1">
    <location>
        <begin position="119"/>
        <end position="129"/>
    </location>
</feature>
<evidence type="ECO:0000256" key="1">
    <source>
        <dbReference type="SAM" id="MobiDB-lite"/>
    </source>
</evidence>
<keyword evidence="4" id="KW-1185">Reference proteome</keyword>
<organism evidence="2">
    <name type="scientific">Brachypodium distachyon</name>
    <name type="common">Purple false brome</name>
    <name type="synonym">Trachynia distachya</name>
    <dbReference type="NCBI Taxonomy" id="15368"/>
    <lineage>
        <taxon>Eukaryota</taxon>
        <taxon>Viridiplantae</taxon>
        <taxon>Streptophyta</taxon>
        <taxon>Embryophyta</taxon>
        <taxon>Tracheophyta</taxon>
        <taxon>Spermatophyta</taxon>
        <taxon>Magnoliopsida</taxon>
        <taxon>Liliopsida</taxon>
        <taxon>Poales</taxon>
        <taxon>Poaceae</taxon>
        <taxon>BOP clade</taxon>
        <taxon>Pooideae</taxon>
        <taxon>Stipodae</taxon>
        <taxon>Brachypodieae</taxon>
        <taxon>Brachypodium</taxon>
    </lineage>
</organism>
<dbReference type="InParanoid" id="A0A0Q3FBF5"/>
<evidence type="ECO:0000313" key="3">
    <source>
        <dbReference type="EnsemblPlants" id="KQJ95548"/>
    </source>
</evidence>
<dbReference type="AlphaFoldDB" id="A0A0Q3FBF5"/>
<reference evidence="2" key="2">
    <citation type="submission" date="2017-06" db="EMBL/GenBank/DDBJ databases">
        <title>WGS assembly of Brachypodium distachyon.</title>
        <authorList>
            <consortium name="The International Brachypodium Initiative"/>
            <person name="Lucas S."/>
            <person name="Harmon-Smith M."/>
            <person name="Lail K."/>
            <person name="Tice H."/>
            <person name="Grimwood J."/>
            <person name="Bruce D."/>
            <person name="Barry K."/>
            <person name="Shu S."/>
            <person name="Lindquist E."/>
            <person name="Wang M."/>
            <person name="Pitluck S."/>
            <person name="Vogel J.P."/>
            <person name="Garvin D.F."/>
            <person name="Mockler T.C."/>
            <person name="Schmutz J."/>
            <person name="Rokhsar D."/>
            <person name="Bevan M.W."/>
        </authorList>
    </citation>
    <scope>NUCLEOTIDE SEQUENCE</scope>
    <source>
        <strain evidence="2">Bd21</strain>
    </source>
</reference>
<sequence length="129" mass="13898">MRTDTAAPVANFLSKQISPQEQIKLQEILPLLYLPHKNWKDVQNRAGQQQEEEASGDGGSAKQQQTNRRQGRRRRPSPTWTQAVEETAAGMAVANGTRNEVGGVTGDGSQQLAGGCSGGRHEGEATEMA</sequence>
<name>A0A0Q3FBF5_BRADI</name>
<dbReference type="EMBL" id="CM000882">
    <property type="protein sequence ID" value="KQJ95548.1"/>
    <property type="molecule type" value="Genomic_DNA"/>
</dbReference>
<accession>A0A0Q3FBF5</accession>
<protein>
    <submittedName>
        <fullName evidence="2 3">Uncharacterized protein</fullName>
    </submittedName>
</protein>
<gene>
    <name evidence="2" type="ORF">BRADI_3g17759v3</name>
</gene>
<dbReference type="EnsemblPlants" id="KQJ95548">
    <property type="protein sequence ID" value="KQJ95548"/>
    <property type="gene ID" value="BRADI_3g17759v3"/>
</dbReference>
<evidence type="ECO:0000313" key="2">
    <source>
        <dbReference type="EMBL" id="KQJ95548.1"/>
    </source>
</evidence>
<feature type="region of interest" description="Disordered" evidence="1">
    <location>
        <begin position="42"/>
        <end position="129"/>
    </location>
</feature>
<dbReference type="Gramene" id="KQJ95548">
    <property type="protein sequence ID" value="KQJ95548"/>
    <property type="gene ID" value="BRADI_3g17759v3"/>
</dbReference>
<reference evidence="3" key="3">
    <citation type="submission" date="2018-08" db="UniProtKB">
        <authorList>
            <consortium name="EnsemblPlants"/>
        </authorList>
    </citation>
    <scope>IDENTIFICATION</scope>
    <source>
        <strain evidence="3">cv. Bd21</strain>
    </source>
</reference>
<evidence type="ECO:0000313" key="4">
    <source>
        <dbReference type="Proteomes" id="UP000008810"/>
    </source>
</evidence>
<reference evidence="2 3" key="1">
    <citation type="journal article" date="2010" name="Nature">
        <title>Genome sequencing and analysis of the model grass Brachypodium distachyon.</title>
        <authorList>
            <consortium name="International Brachypodium Initiative"/>
        </authorList>
    </citation>
    <scope>NUCLEOTIDE SEQUENCE [LARGE SCALE GENOMIC DNA]</scope>
    <source>
        <strain evidence="2 3">Bd21</strain>
    </source>
</reference>
<proteinExistence type="predicted"/>
<dbReference type="Proteomes" id="UP000008810">
    <property type="component" value="Chromosome 3"/>
</dbReference>